<organism evidence="1 2">
    <name type="scientific">Heterorhabditis bacteriophora</name>
    <name type="common">Entomopathogenic nematode worm</name>
    <dbReference type="NCBI Taxonomy" id="37862"/>
    <lineage>
        <taxon>Eukaryota</taxon>
        <taxon>Metazoa</taxon>
        <taxon>Ecdysozoa</taxon>
        <taxon>Nematoda</taxon>
        <taxon>Chromadorea</taxon>
        <taxon>Rhabditida</taxon>
        <taxon>Rhabditina</taxon>
        <taxon>Rhabditomorpha</taxon>
        <taxon>Strongyloidea</taxon>
        <taxon>Heterorhabditidae</taxon>
        <taxon>Heterorhabditis</taxon>
    </lineage>
</organism>
<accession>A0A1I7WIB5</accession>
<dbReference type="AlphaFoldDB" id="A0A1I7WIB5"/>
<reference evidence="2" key="1">
    <citation type="submission" date="2016-11" db="UniProtKB">
        <authorList>
            <consortium name="WormBaseParasite"/>
        </authorList>
    </citation>
    <scope>IDENTIFICATION</scope>
</reference>
<protein>
    <submittedName>
        <fullName evidence="2">Uncharacterized protein</fullName>
    </submittedName>
</protein>
<keyword evidence="1" id="KW-1185">Reference proteome</keyword>
<dbReference type="WBParaSite" id="Hba_04733">
    <property type="protein sequence ID" value="Hba_04733"/>
    <property type="gene ID" value="Hba_04733"/>
</dbReference>
<sequence>MMTWIITGCSNYFYFNNKNYYVSAIILVNHHDLLLFQKLTINIFRLRTSSCI</sequence>
<dbReference type="Proteomes" id="UP000095283">
    <property type="component" value="Unplaced"/>
</dbReference>
<proteinExistence type="predicted"/>
<evidence type="ECO:0000313" key="2">
    <source>
        <dbReference type="WBParaSite" id="Hba_04733"/>
    </source>
</evidence>
<evidence type="ECO:0000313" key="1">
    <source>
        <dbReference type="Proteomes" id="UP000095283"/>
    </source>
</evidence>
<name>A0A1I7WIB5_HETBA</name>